<reference evidence="1" key="1">
    <citation type="submission" date="2020-05" db="EMBL/GenBank/DDBJ databases">
        <title>Phylogenomic resolution of chytrid fungi.</title>
        <authorList>
            <person name="Stajich J.E."/>
            <person name="Amses K."/>
            <person name="Simmons R."/>
            <person name="Seto K."/>
            <person name="Myers J."/>
            <person name="Bonds A."/>
            <person name="Quandt C.A."/>
            <person name="Barry K."/>
            <person name="Liu P."/>
            <person name="Grigoriev I."/>
            <person name="Longcore J.E."/>
            <person name="James T.Y."/>
        </authorList>
    </citation>
    <scope>NUCLEOTIDE SEQUENCE</scope>
    <source>
        <strain evidence="1">JEL0379</strain>
    </source>
</reference>
<dbReference type="GO" id="GO:0009976">
    <property type="term" value="F:tocopherol cyclase activity"/>
    <property type="evidence" value="ECO:0007669"/>
    <property type="project" value="InterPro"/>
</dbReference>
<dbReference type="PANTHER" id="PTHR35309:SF4">
    <property type="entry name" value="TOCOPHEROL CYCLASE"/>
    <property type="match status" value="1"/>
</dbReference>
<evidence type="ECO:0000313" key="2">
    <source>
        <dbReference type="Proteomes" id="UP001212152"/>
    </source>
</evidence>
<dbReference type="InterPro" id="IPR025893">
    <property type="entry name" value="Tocopherol_cyclase"/>
</dbReference>
<evidence type="ECO:0000313" key="1">
    <source>
        <dbReference type="EMBL" id="KAJ3179879.1"/>
    </source>
</evidence>
<sequence>MCQCTLSIVRLLLPLLVVGLALLVRDVVRSLNLPLAINNARLVNRPEEFHGQNVTDGPFFEGWYYKTVFPDEAGSVIFIPGVFIPKAVDVDAVPGAQSDEARAQPHAFVMVIRDPKTVACLYYTYPLSEFSATPGSAEKGGAGFSIQVGKSTFSAKGMKIDLDVADLVWTLDEDIKEFTAKALRERAEQHPDLSDSFERLLFVDRPRTPLSIRGSVAFSSPVRFPSSRLYPTVMGPFAYLPAMECYHGVVALHHSTTGSLNFYKSDGSLEHDLDLTNGTGYIEKDHGINFPQNWIWIQTASFKKDRGSSLMVSVADVPLLSREHTLFRLVNAIPYIGPAIASRFHFTGFLVTLYHASTKQTHNLSLYTLSRIESIDISAAAATSAETPTHPLQTVRLVLSSFDRSKKLTVIAKRPLGAGVPLPGPIVRGNRMGLIVEETLVVDVDVVLTAKGQVVFEDTGSIGGMEVVGDIASLVSGI</sequence>
<gene>
    <name evidence="1" type="ORF">HDU87_002447</name>
</gene>
<comment type="caution">
    <text evidence="1">The sequence shown here is derived from an EMBL/GenBank/DDBJ whole genome shotgun (WGS) entry which is preliminary data.</text>
</comment>
<organism evidence="1 2">
    <name type="scientific">Geranomyces variabilis</name>
    <dbReference type="NCBI Taxonomy" id="109894"/>
    <lineage>
        <taxon>Eukaryota</taxon>
        <taxon>Fungi</taxon>
        <taxon>Fungi incertae sedis</taxon>
        <taxon>Chytridiomycota</taxon>
        <taxon>Chytridiomycota incertae sedis</taxon>
        <taxon>Chytridiomycetes</taxon>
        <taxon>Spizellomycetales</taxon>
        <taxon>Powellomycetaceae</taxon>
        <taxon>Geranomyces</taxon>
    </lineage>
</organism>
<dbReference type="PANTHER" id="PTHR35309">
    <property type="match status" value="1"/>
</dbReference>
<dbReference type="AlphaFoldDB" id="A0AAD5TL54"/>
<dbReference type="Pfam" id="PF14249">
    <property type="entry name" value="Tocopherol_cycl"/>
    <property type="match status" value="1"/>
</dbReference>
<name>A0AAD5TL54_9FUNG</name>
<accession>A0AAD5TL54</accession>
<keyword evidence="2" id="KW-1185">Reference proteome</keyword>
<dbReference type="Proteomes" id="UP001212152">
    <property type="component" value="Unassembled WGS sequence"/>
</dbReference>
<dbReference type="EMBL" id="JADGJQ010000019">
    <property type="protein sequence ID" value="KAJ3179879.1"/>
    <property type="molecule type" value="Genomic_DNA"/>
</dbReference>
<proteinExistence type="predicted"/>
<protein>
    <submittedName>
        <fullName evidence="1">Uncharacterized protein</fullName>
    </submittedName>
</protein>